<evidence type="ECO:0000256" key="12">
    <source>
        <dbReference type="RuleBase" id="RU000611"/>
    </source>
</evidence>
<evidence type="ECO:0000256" key="4">
    <source>
        <dbReference type="ARBA" id="ARBA00010772"/>
    </source>
</evidence>
<comment type="catalytic activity">
    <reaction evidence="1 12">
        <text>D-mannose 6-phosphate = D-fructose 6-phosphate</text>
        <dbReference type="Rhea" id="RHEA:12356"/>
        <dbReference type="ChEBI" id="CHEBI:58735"/>
        <dbReference type="ChEBI" id="CHEBI:61527"/>
        <dbReference type="EC" id="5.3.1.8"/>
    </reaction>
</comment>
<dbReference type="PANTHER" id="PTHR10309">
    <property type="entry name" value="MANNOSE-6-PHOSPHATE ISOMERASE"/>
    <property type="match status" value="1"/>
</dbReference>
<dbReference type="OrthoDB" id="6605218at2759"/>
<name>A0A0D0DHJ5_9AGAM</name>
<evidence type="ECO:0000256" key="10">
    <source>
        <dbReference type="PIRSR" id="PIRSR001480-1"/>
    </source>
</evidence>
<dbReference type="PIRSF" id="PIRSF001480">
    <property type="entry name" value="Mannose-6-phosphate_isomerase"/>
    <property type="match status" value="1"/>
</dbReference>
<comment type="pathway">
    <text evidence="3 14">Nucleotide-sugar biosynthesis; GDP-alpha-D-mannose biosynthesis; alpha-D-mannose 1-phosphate from D-fructose 6-phosphate: step 1/2.</text>
</comment>
<evidence type="ECO:0000256" key="14">
    <source>
        <dbReference type="RuleBase" id="RU004248"/>
    </source>
</evidence>
<dbReference type="EMBL" id="KN824922">
    <property type="protein sequence ID" value="KIK97732.1"/>
    <property type="molecule type" value="Genomic_DNA"/>
</dbReference>
<dbReference type="AlphaFoldDB" id="A0A0D0DHJ5"/>
<feature type="domain" description="Phosphomannose isomerase type I helical insertion" evidence="17">
    <location>
        <begin position="177"/>
        <end position="255"/>
    </location>
</feature>
<evidence type="ECO:0000313" key="19">
    <source>
        <dbReference type="Proteomes" id="UP000054538"/>
    </source>
</evidence>
<feature type="active site" evidence="10">
    <location>
        <position position="293"/>
    </location>
</feature>
<protein>
    <recommendedName>
        <fullName evidence="6 12">Mannose-6-phosphate isomerase</fullName>
        <ecNumber evidence="5 12">5.3.1.8</ecNumber>
    </recommendedName>
</protein>
<evidence type="ECO:0000256" key="1">
    <source>
        <dbReference type="ARBA" id="ARBA00000757"/>
    </source>
</evidence>
<dbReference type="Pfam" id="PF20512">
    <property type="entry name" value="PMI_typeI_hel"/>
    <property type="match status" value="1"/>
</dbReference>
<dbReference type="InterPro" id="IPR046456">
    <property type="entry name" value="PMI_typeI_C"/>
</dbReference>
<feature type="binding site" evidence="11">
    <location>
        <position position="116"/>
    </location>
    <ligand>
        <name>Zn(2+)</name>
        <dbReference type="ChEBI" id="CHEBI:29105"/>
    </ligand>
</feature>
<evidence type="ECO:0000259" key="17">
    <source>
        <dbReference type="Pfam" id="PF20512"/>
    </source>
</evidence>
<dbReference type="PROSITE" id="PS00965">
    <property type="entry name" value="PMI_I_1"/>
    <property type="match status" value="1"/>
</dbReference>
<comment type="function">
    <text evidence="2">Involved in the synthesis of the GDP-mannose and dolichol-phosphate-mannose required for a number of critical mannosyl transfer reactions.</text>
</comment>
<evidence type="ECO:0000256" key="2">
    <source>
        <dbReference type="ARBA" id="ARBA00002564"/>
    </source>
</evidence>
<comment type="similarity">
    <text evidence="4 13">Belongs to the mannose-6-phosphate isomerase type 1 family.</text>
</comment>
<dbReference type="GO" id="GO:0005975">
    <property type="term" value="P:carbohydrate metabolic process"/>
    <property type="evidence" value="ECO:0007669"/>
    <property type="project" value="InterPro"/>
</dbReference>
<dbReference type="InterPro" id="IPR046458">
    <property type="entry name" value="PMI_typeI_hel"/>
</dbReference>
<keyword evidence="9 12" id="KW-0413">Isomerase</keyword>
<dbReference type="Pfam" id="PF20511">
    <property type="entry name" value="PMI_typeI_cat"/>
    <property type="match status" value="1"/>
</dbReference>
<evidence type="ECO:0000259" key="15">
    <source>
        <dbReference type="Pfam" id="PF01238"/>
    </source>
</evidence>
<dbReference type="UniPathway" id="UPA00126">
    <property type="reaction ID" value="UER00423"/>
</dbReference>
<evidence type="ECO:0000256" key="3">
    <source>
        <dbReference type="ARBA" id="ARBA00004666"/>
    </source>
</evidence>
<evidence type="ECO:0000256" key="6">
    <source>
        <dbReference type="ARBA" id="ARBA00018236"/>
    </source>
</evidence>
<dbReference type="Gene3D" id="1.10.441.10">
    <property type="entry name" value="Phosphomannose Isomerase, domain 2"/>
    <property type="match status" value="1"/>
</dbReference>
<feature type="binding site" evidence="11">
    <location>
        <position position="143"/>
    </location>
    <ligand>
        <name>Zn(2+)</name>
        <dbReference type="ChEBI" id="CHEBI:29105"/>
    </ligand>
</feature>
<evidence type="ECO:0000256" key="5">
    <source>
        <dbReference type="ARBA" id="ARBA00011956"/>
    </source>
</evidence>
<keyword evidence="19" id="KW-1185">Reference proteome</keyword>
<evidence type="ECO:0000256" key="13">
    <source>
        <dbReference type="RuleBase" id="RU004189"/>
    </source>
</evidence>
<keyword evidence="8 11" id="KW-0862">Zinc</keyword>
<dbReference type="GO" id="GO:0005829">
    <property type="term" value="C:cytosol"/>
    <property type="evidence" value="ECO:0007669"/>
    <property type="project" value="TreeGrafter"/>
</dbReference>
<evidence type="ECO:0000256" key="11">
    <source>
        <dbReference type="PIRSR" id="PIRSR001480-2"/>
    </source>
</evidence>
<dbReference type="HOGENOM" id="CLU_026967_0_0_1"/>
<dbReference type="CDD" id="cd07011">
    <property type="entry name" value="cupin_PMI_type_I_N"/>
    <property type="match status" value="1"/>
</dbReference>
<dbReference type="Pfam" id="PF01238">
    <property type="entry name" value="PMI_typeI_C"/>
    <property type="match status" value="1"/>
</dbReference>
<evidence type="ECO:0000259" key="16">
    <source>
        <dbReference type="Pfam" id="PF20511"/>
    </source>
</evidence>
<dbReference type="InterPro" id="IPR001250">
    <property type="entry name" value="Man6P_Isoase-1"/>
</dbReference>
<dbReference type="GO" id="GO:0008270">
    <property type="term" value="F:zinc ion binding"/>
    <property type="evidence" value="ECO:0007669"/>
    <property type="project" value="InterPro"/>
</dbReference>
<dbReference type="PRINTS" id="PR00714">
    <property type="entry name" value="MAN6PISMRASE"/>
</dbReference>
<evidence type="ECO:0000313" key="18">
    <source>
        <dbReference type="EMBL" id="KIK97732.1"/>
    </source>
</evidence>
<dbReference type="InterPro" id="IPR046457">
    <property type="entry name" value="PMI_typeI_cat"/>
</dbReference>
<feature type="domain" description="Phosphomannose isomerase type I catalytic" evidence="16">
    <location>
        <begin position="7"/>
        <end position="159"/>
    </location>
</feature>
<sequence>MSTIEVVFRIAPTAQKYDWGKIGSDSRVAQLAAGADMPGFVLDKLSPYAEACSLLWMGTHVKSPSGVVGSDSNLQQTLAANPHLIGSQVSSKFPTSKGNLPFLFKVLSINKALSIQTHPDKRTAEKLHATQPSMYSDDNHKPEMAIALTDFRGLCGFLPVSEIESYLRSVPEFRALVTDEVADSFLSAEESGKREKLQTLFSALMQADAGAVKDKLARLAERYNTESEKSEIEDLVLTLNNQHPGDVGVFCVFMLNYVKLTAGQAIFLGAGEPHAYVSGDIMECMANSDNVIRAGLTPKPKDIPNLLSSLTYKAGPWSDHTVKPSTSPGSHTITYDPPVHEFTVLAIDLKHGGEESHRPIHGPSIIIATDGSGFISWDNDAKSLELKPGSVAFIGAGVPVSFQTAANLTVYRAYVE</sequence>
<dbReference type="PANTHER" id="PTHR10309:SF0">
    <property type="entry name" value="MANNOSE-6-PHOSPHATE ISOMERASE"/>
    <property type="match status" value="1"/>
</dbReference>
<dbReference type="STRING" id="930991.A0A0D0DHJ5"/>
<evidence type="ECO:0000256" key="7">
    <source>
        <dbReference type="ARBA" id="ARBA00022723"/>
    </source>
</evidence>
<proteinExistence type="inferred from homology"/>
<dbReference type="FunCoup" id="A0A0D0DHJ5">
    <property type="interactions" value="398"/>
</dbReference>
<feature type="domain" description="Phosphomannose isomerase type I C-terminal" evidence="15">
    <location>
        <begin position="335"/>
        <end position="376"/>
    </location>
</feature>
<dbReference type="Proteomes" id="UP000054538">
    <property type="component" value="Unassembled WGS sequence"/>
</dbReference>
<organism evidence="18 19">
    <name type="scientific">Paxillus rubicundulus Ve08.2h10</name>
    <dbReference type="NCBI Taxonomy" id="930991"/>
    <lineage>
        <taxon>Eukaryota</taxon>
        <taxon>Fungi</taxon>
        <taxon>Dikarya</taxon>
        <taxon>Basidiomycota</taxon>
        <taxon>Agaricomycotina</taxon>
        <taxon>Agaricomycetes</taxon>
        <taxon>Agaricomycetidae</taxon>
        <taxon>Boletales</taxon>
        <taxon>Paxilineae</taxon>
        <taxon>Paxillaceae</taxon>
        <taxon>Paxillus</taxon>
    </lineage>
</organism>
<dbReference type="GO" id="GO:0004476">
    <property type="term" value="F:mannose-6-phosphate isomerase activity"/>
    <property type="evidence" value="ECO:0007669"/>
    <property type="project" value="UniProtKB-EC"/>
</dbReference>
<dbReference type="InterPro" id="IPR014710">
    <property type="entry name" value="RmlC-like_jellyroll"/>
</dbReference>
<dbReference type="InterPro" id="IPR018050">
    <property type="entry name" value="Pmannose_isomerase-type1_CS"/>
</dbReference>
<dbReference type="InterPro" id="IPR016305">
    <property type="entry name" value="Mannose-6-P_Isomerase"/>
</dbReference>
<dbReference type="Gene3D" id="2.60.120.10">
    <property type="entry name" value="Jelly Rolls"/>
    <property type="match status" value="2"/>
</dbReference>
<accession>A0A0D0DHJ5</accession>
<dbReference type="NCBIfam" id="TIGR00218">
    <property type="entry name" value="manA"/>
    <property type="match status" value="1"/>
</dbReference>
<dbReference type="InParanoid" id="A0A0D0DHJ5"/>
<evidence type="ECO:0000256" key="9">
    <source>
        <dbReference type="ARBA" id="ARBA00023235"/>
    </source>
</evidence>
<keyword evidence="7 11" id="KW-0479">Metal-binding</keyword>
<feature type="binding site" evidence="11">
    <location>
        <position position="274"/>
    </location>
    <ligand>
        <name>Zn(2+)</name>
        <dbReference type="ChEBI" id="CHEBI:29105"/>
    </ligand>
</feature>
<evidence type="ECO:0000256" key="8">
    <source>
        <dbReference type="ARBA" id="ARBA00022833"/>
    </source>
</evidence>
<dbReference type="GO" id="GO:0009298">
    <property type="term" value="P:GDP-mannose biosynthetic process"/>
    <property type="evidence" value="ECO:0007669"/>
    <property type="project" value="UniProtKB-UniPathway"/>
</dbReference>
<feature type="binding site" evidence="11">
    <location>
        <position position="118"/>
    </location>
    <ligand>
        <name>Zn(2+)</name>
        <dbReference type="ChEBI" id="CHEBI:29105"/>
    </ligand>
</feature>
<gene>
    <name evidence="18" type="ORF">PAXRUDRAFT_135649</name>
</gene>
<reference evidence="19" key="2">
    <citation type="submission" date="2015-01" db="EMBL/GenBank/DDBJ databases">
        <title>Evolutionary Origins and Diversification of the Mycorrhizal Mutualists.</title>
        <authorList>
            <consortium name="DOE Joint Genome Institute"/>
            <consortium name="Mycorrhizal Genomics Consortium"/>
            <person name="Kohler A."/>
            <person name="Kuo A."/>
            <person name="Nagy L.G."/>
            <person name="Floudas D."/>
            <person name="Copeland A."/>
            <person name="Barry K.W."/>
            <person name="Cichocki N."/>
            <person name="Veneault-Fourrey C."/>
            <person name="LaButti K."/>
            <person name="Lindquist E.A."/>
            <person name="Lipzen A."/>
            <person name="Lundell T."/>
            <person name="Morin E."/>
            <person name="Murat C."/>
            <person name="Riley R."/>
            <person name="Ohm R."/>
            <person name="Sun H."/>
            <person name="Tunlid A."/>
            <person name="Henrissat B."/>
            <person name="Grigoriev I.V."/>
            <person name="Hibbett D.S."/>
            <person name="Martin F."/>
        </authorList>
    </citation>
    <scope>NUCLEOTIDE SEQUENCE [LARGE SCALE GENOMIC DNA]</scope>
    <source>
        <strain evidence="19">Ve08.2h10</strain>
    </source>
</reference>
<dbReference type="InterPro" id="IPR011051">
    <property type="entry name" value="RmlC_Cupin_sf"/>
</dbReference>
<reference evidence="18 19" key="1">
    <citation type="submission" date="2014-04" db="EMBL/GenBank/DDBJ databases">
        <authorList>
            <consortium name="DOE Joint Genome Institute"/>
            <person name="Kuo A."/>
            <person name="Kohler A."/>
            <person name="Jargeat P."/>
            <person name="Nagy L.G."/>
            <person name="Floudas D."/>
            <person name="Copeland A."/>
            <person name="Barry K.W."/>
            <person name="Cichocki N."/>
            <person name="Veneault-Fourrey C."/>
            <person name="LaButti K."/>
            <person name="Lindquist E.A."/>
            <person name="Lipzen A."/>
            <person name="Lundell T."/>
            <person name="Morin E."/>
            <person name="Murat C."/>
            <person name="Sun H."/>
            <person name="Tunlid A."/>
            <person name="Henrissat B."/>
            <person name="Grigoriev I.V."/>
            <person name="Hibbett D.S."/>
            <person name="Martin F."/>
            <person name="Nordberg H.P."/>
            <person name="Cantor M.N."/>
            <person name="Hua S.X."/>
        </authorList>
    </citation>
    <scope>NUCLEOTIDE SEQUENCE [LARGE SCALE GENOMIC DNA]</scope>
    <source>
        <strain evidence="18 19">Ve08.2h10</strain>
    </source>
</reference>
<comment type="cofactor">
    <cofactor evidence="11 12">
        <name>Zn(2+)</name>
        <dbReference type="ChEBI" id="CHEBI:29105"/>
    </cofactor>
    <text evidence="11 12">Binds 1 zinc ion per subunit.</text>
</comment>
<dbReference type="EC" id="5.3.1.8" evidence="5 12"/>
<dbReference type="SUPFAM" id="SSF51182">
    <property type="entry name" value="RmlC-like cupins"/>
    <property type="match status" value="1"/>
</dbReference>
<dbReference type="PROSITE" id="PS00966">
    <property type="entry name" value="PMI_I_2"/>
    <property type="match status" value="1"/>
</dbReference>